<accession>A0A6J5CBM3</accession>
<name>A0A6J5CBM3_9BURK</name>
<feature type="compositionally biased region" description="Basic and acidic residues" evidence="1">
    <location>
        <begin position="237"/>
        <end position="250"/>
    </location>
</feature>
<sequence length="257" mass="27790">MEGKRPVAARVTSEVDIAAAKEAGYRVTLYAVVRVTVDVASASSQLDAIAKAESSTDLHDAIRGGEYAEEVVGILVDENGDDEYRKSTTYLPSQDVESGWAPDTPRKPRQNDLPAATLSRSGRQQALVAMLAEVAVPGGIGEHEFSRPGGWLERAQKVLKGSPVEMDLLRQLGEARHANRRLLGNVGQLLSAYAEVDELLDQVVASMPEGLTDAETATQHASNETRDRVQQEYLQADDDRSSEARAESEVARPCSCT</sequence>
<organism evidence="2 3">
    <name type="scientific">Paraburkholderia phenoliruptrix</name>
    <dbReference type="NCBI Taxonomy" id="252970"/>
    <lineage>
        <taxon>Bacteria</taxon>
        <taxon>Pseudomonadati</taxon>
        <taxon>Pseudomonadota</taxon>
        <taxon>Betaproteobacteria</taxon>
        <taxon>Burkholderiales</taxon>
        <taxon>Burkholderiaceae</taxon>
        <taxon>Paraburkholderia</taxon>
    </lineage>
</organism>
<feature type="region of interest" description="Disordered" evidence="1">
    <location>
        <begin position="93"/>
        <end position="114"/>
    </location>
</feature>
<evidence type="ECO:0000313" key="3">
    <source>
        <dbReference type="Proteomes" id="UP000494249"/>
    </source>
</evidence>
<feature type="region of interest" description="Disordered" evidence="1">
    <location>
        <begin position="215"/>
        <end position="257"/>
    </location>
</feature>
<dbReference type="EMBL" id="CADIKB010000041">
    <property type="protein sequence ID" value="CAB3730468.1"/>
    <property type="molecule type" value="Genomic_DNA"/>
</dbReference>
<evidence type="ECO:0000256" key="1">
    <source>
        <dbReference type="SAM" id="MobiDB-lite"/>
    </source>
</evidence>
<proteinExistence type="predicted"/>
<protein>
    <submittedName>
        <fullName evidence="2">Uncharacterized protein</fullName>
    </submittedName>
</protein>
<reference evidence="2 3" key="1">
    <citation type="submission" date="2020-04" db="EMBL/GenBank/DDBJ databases">
        <authorList>
            <person name="De Canck E."/>
        </authorList>
    </citation>
    <scope>NUCLEOTIDE SEQUENCE [LARGE SCALE GENOMIC DNA]</scope>
    <source>
        <strain evidence="2 3">LMG 22037</strain>
    </source>
</reference>
<dbReference type="Proteomes" id="UP000494249">
    <property type="component" value="Unassembled WGS sequence"/>
</dbReference>
<evidence type="ECO:0000313" key="2">
    <source>
        <dbReference type="EMBL" id="CAB3730468.1"/>
    </source>
</evidence>
<gene>
    <name evidence="2" type="ORF">LMG22037_05534</name>
</gene>
<dbReference type="AlphaFoldDB" id="A0A6J5CBM3"/>
<dbReference type="RefSeq" id="WP_051224288.1">
    <property type="nucleotide sequence ID" value="NZ_CADFGL010000038.1"/>
</dbReference>